<gene>
    <name evidence="1" type="ORF">OFUS_LOCUS4756</name>
</gene>
<evidence type="ECO:0000313" key="1">
    <source>
        <dbReference type="EMBL" id="CAH1777756.1"/>
    </source>
</evidence>
<reference evidence="1" key="1">
    <citation type="submission" date="2022-03" db="EMBL/GenBank/DDBJ databases">
        <authorList>
            <person name="Martin C."/>
        </authorList>
    </citation>
    <scope>NUCLEOTIDE SEQUENCE</scope>
</reference>
<dbReference type="EMBL" id="CAIIXF020000002">
    <property type="protein sequence ID" value="CAH1777756.1"/>
    <property type="molecule type" value="Genomic_DNA"/>
</dbReference>
<keyword evidence="2" id="KW-1185">Reference proteome</keyword>
<dbReference type="Proteomes" id="UP000749559">
    <property type="component" value="Unassembled WGS sequence"/>
</dbReference>
<evidence type="ECO:0000313" key="2">
    <source>
        <dbReference type="Proteomes" id="UP000749559"/>
    </source>
</evidence>
<sequence>MRMVRVSICLLLTLMPHLINGQSTNKSNDISCELYPVSDNVKYKVQDLVRNGIHSLEYKIHLKNSSHNALTTNTGLHYRLDTWRRVTQQGESLLKLSFNYRALSFNTLGSGVDKLNVAVYDSPSGCLRDLEPDEKYNTVRKLLIRDLDPDLEKPSLGENEQLCHQIVTAYQNTGRANFADLCCSVYKNGKVHCKDVPQSALLWSIMVLMIFVKTAAFIFGPLFIPAWLYTFERHVTSYIVKLNQSVEKLIYLGNDRGSLKYQHRIDFYETSQFNKFQEGLRSVPKNKTVKIRINELRVAVSGDRLVSESRISLGLFDWLYDNLFRCGIRNKKPFRACCRASILGDFKKDFMIRWKHFCLGLSILFAVFLLLPLPFYIRLGLYCDYEREEIIHQKEFIKENNLLEQYRYHLLQYFSPDYGLFPFIYVMYFVFCMIFIYITFEQTGRFRSIIRDAFTDLHSMCSSCSALTKWAPVLLYPCKHYGILGLLLCLVLWIIVLPCVLIGCLVLFAPIIYLTYRVGVHTLRAVKGDNELMDQSFSQRALLDGSVCGTLPSNKADTDLSYIEMPKPPTFGLKILYVLFALLFLFCTYLILIVFAECVGFGLEMAIYTILGIIMNANYVLRYVIFVVLLFMYAYLGYNSVYKVYMAVNKRLFREIADRSSSEVSDVTRLPEYLQDNHAFKVGNRIYVNPEDEGAAEDYSTNQKLNWTLRNTVLFIFKNDLHFIPKGLLSEVCKIEVGGSPGPIYKTIFRASIKFLCIVFYLLFVLLTVVLFGRLYPVSSTNQVLSILLCGLIPMFIRLTCFRRPAASVPTQTFTSKIGEVLSSYEEDWPIADLPFEIVDIYSDKNEADIFIELPCSRYDKGPWGTRLQMPGTKKGTLPRPEYV</sequence>
<accession>A0A8J1XM23</accession>
<dbReference type="OrthoDB" id="5965014at2759"/>
<name>A0A8J1XM23_OWEFU</name>
<organism evidence="1 2">
    <name type="scientific">Owenia fusiformis</name>
    <name type="common">Polychaete worm</name>
    <dbReference type="NCBI Taxonomy" id="6347"/>
    <lineage>
        <taxon>Eukaryota</taxon>
        <taxon>Metazoa</taxon>
        <taxon>Spiralia</taxon>
        <taxon>Lophotrochozoa</taxon>
        <taxon>Annelida</taxon>
        <taxon>Polychaeta</taxon>
        <taxon>Sedentaria</taxon>
        <taxon>Canalipalpata</taxon>
        <taxon>Sabellida</taxon>
        <taxon>Oweniida</taxon>
        <taxon>Oweniidae</taxon>
        <taxon>Owenia</taxon>
    </lineage>
</organism>
<protein>
    <submittedName>
        <fullName evidence="1">Uncharacterized protein</fullName>
    </submittedName>
</protein>
<dbReference type="AlphaFoldDB" id="A0A8J1XM23"/>
<comment type="caution">
    <text evidence="1">The sequence shown here is derived from an EMBL/GenBank/DDBJ whole genome shotgun (WGS) entry which is preliminary data.</text>
</comment>
<proteinExistence type="predicted"/>